<name>A0A4C1TUJ4_EUMVA</name>
<keyword evidence="2" id="KW-0808">Transferase</keyword>
<dbReference type="InterPro" id="IPR036397">
    <property type="entry name" value="RNaseH_sf"/>
</dbReference>
<feature type="compositionally biased region" description="Basic and acidic residues" evidence="1">
    <location>
        <begin position="52"/>
        <end position="67"/>
    </location>
</feature>
<evidence type="ECO:0000313" key="3">
    <source>
        <dbReference type="Proteomes" id="UP000299102"/>
    </source>
</evidence>
<keyword evidence="2" id="KW-0489">Methyltransferase</keyword>
<evidence type="ECO:0000256" key="1">
    <source>
        <dbReference type="SAM" id="MobiDB-lite"/>
    </source>
</evidence>
<dbReference type="GO" id="GO:0008168">
    <property type="term" value="F:methyltransferase activity"/>
    <property type="evidence" value="ECO:0007669"/>
    <property type="project" value="UniProtKB-KW"/>
</dbReference>
<dbReference type="OrthoDB" id="9996331at2759"/>
<feature type="compositionally biased region" description="Basic residues" evidence="1">
    <location>
        <begin position="37"/>
        <end position="48"/>
    </location>
</feature>
<dbReference type="Proteomes" id="UP000299102">
    <property type="component" value="Unassembled WGS sequence"/>
</dbReference>
<dbReference type="AlphaFoldDB" id="A0A4C1TUJ4"/>
<proteinExistence type="predicted"/>
<dbReference type="Gene3D" id="3.30.420.10">
    <property type="entry name" value="Ribonuclease H-like superfamily/Ribonuclease H"/>
    <property type="match status" value="1"/>
</dbReference>
<accession>A0A4C1TUJ4</accession>
<dbReference type="GO" id="GO:0003676">
    <property type="term" value="F:nucleic acid binding"/>
    <property type="evidence" value="ECO:0007669"/>
    <property type="project" value="InterPro"/>
</dbReference>
<feature type="region of interest" description="Disordered" evidence="1">
    <location>
        <begin position="1"/>
        <end position="83"/>
    </location>
</feature>
<reference evidence="2 3" key="1">
    <citation type="journal article" date="2019" name="Commun. Biol.">
        <title>The bagworm genome reveals a unique fibroin gene that provides high tensile strength.</title>
        <authorList>
            <person name="Kono N."/>
            <person name="Nakamura H."/>
            <person name="Ohtoshi R."/>
            <person name="Tomita M."/>
            <person name="Numata K."/>
            <person name="Arakawa K."/>
        </authorList>
    </citation>
    <scope>NUCLEOTIDE SEQUENCE [LARGE SCALE GENOMIC DNA]</scope>
</reference>
<gene>
    <name evidence="2" type="primary">SETMAR</name>
    <name evidence="2" type="ORF">EVAR_12289_1</name>
</gene>
<keyword evidence="3" id="KW-1185">Reference proteome</keyword>
<organism evidence="2 3">
    <name type="scientific">Eumeta variegata</name>
    <name type="common">Bagworm moth</name>
    <name type="synonym">Eumeta japonica</name>
    <dbReference type="NCBI Taxonomy" id="151549"/>
    <lineage>
        <taxon>Eukaryota</taxon>
        <taxon>Metazoa</taxon>
        <taxon>Ecdysozoa</taxon>
        <taxon>Arthropoda</taxon>
        <taxon>Hexapoda</taxon>
        <taxon>Insecta</taxon>
        <taxon>Pterygota</taxon>
        <taxon>Neoptera</taxon>
        <taxon>Endopterygota</taxon>
        <taxon>Lepidoptera</taxon>
        <taxon>Glossata</taxon>
        <taxon>Ditrysia</taxon>
        <taxon>Tineoidea</taxon>
        <taxon>Psychidae</taxon>
        <taxon>Oiketicinae</taxon>
        <taxon>Eumeta</taxon>
    </lineage>
</organism>
<comment type="caution">
    <text evidence="2">The sequence shown here is derived from an EMBL/GenBank/DDBJ whole genome shotgun (WGS) entry which is preliminary data.</text>
</comment>
<protein>
    <submittedName>
        <fullName evidence="2">Histone-lysine N-methyltransferase SETMAR</fullName>
    </submittedName>
</protein>
<feature type="compositionally biased region" description="Basic and acidic residues" evidence="1">
    <location>
        <begin position="19"/>
        <end position="28"/>
    </location>
</feature>
<sequence>MKYRREMKGKAVGMGWSRIQREREREGAEETITVNKSLKRSRQHHQHPGRPPVRDIKATREALEKEPSTGTRRCRTPLDRPSKAIMQRHLKSLDSLQKYPSLVNLKPTLLQNDNARPHTAKVTREKIEELGGIELPPRTVFSPDLVPSDF</sequence>
<evidence type="ECO:0000313" key="2">
    <source>
        <dbReference type="EMBL" id="GBP17578.1"/>
    </source>
</evidence>
<dbReference type="EMBL" id="BGZK01000088">
    <property type="protein sequence ID" value="GBP17578.1"/>
    <property type="molecule type" value="Genomic_DNA"/>
</dbReference>
<dbReference type="GO" id="GO:0032259">
    <property type="term" value="P:methylation"/>
    <property type="evidence" value="ECO:0007669"/>
    <property type="project" value="UniProtKB-KW"/>
</dbReference>